<organism evidence="4 5">
    <name type="scientific">Clavibacter phaseoli</name>
    <dbReference type="NCBI Taxonomy" id="1734031"/>
    <lineage>
        <taxon>Bacteria</taxon>
        <taxon>Bacillati</taxon>
        <taxon>Actinomycetota</taxon>
        <taxon>Actinomycetes</taxon>
        <taxon>Micrococcales</taxon>
        <taxon>Microbacteriaceae</taxon>
        <taxon>Clavibacter</taxon>
    </lineage>
</organism>
<dbReference type="InterPro" id="IPR003140">
    <property type="entry name" value="PLipase/COase/thioEstase"/>
</dbReference>
<feature type="region of interest" description="Disordered" evidence="2">
    <location>
        <begin position="211"/>
        <end position="242"/>
    </location>
</feature>
<dbReference type="Proteomes" id="UP000634579">
    <property type="component" value="Unassembled WGS sequence"/>
</dbReference>
<dbReference type="AlphaFoldDB" id="A0A8I0VCF7"/>
<dbReference type="PANTHER" id="PTHR43037">
    <property type="entry name" value="UNNAMED PRODUCT-RELATED"/>
    <property type="match status" value="1"/>
</dbReference>
<gene>
    <name evidence="4" type="ORF">ITJ42_09390</name>
</gene>
<dbReference type="InterPro" id="IPR050955">
    <property type="entry name" value="Plant_Biomass_Hydrol_Est"/>
</dbReference>
<reference evidence="4 5" key="1">
    <citation type="submission" date="2020-10" db="EMBL/GenBank/DDBJ databases">
        <title>Draft genome sequences of plant-associated actinobacteria.</title>
        <authorList>
            <person name="Tarlachkov S.V."/>
            <person name="Starodumova I.P."/>
            <person name="Dorofeeva L.V."/>
            <person name="Prisyazhnaya N.V."/>
            <person name="Roubtsova T.V."/>
            <person name="Chizhov V.N."/>
            <person name="Nadler S.A."/>
            <person name="Subbotin S.A."/>
            <person name="Evtushenko L.I."/>
        </authorList>
    </citation>
    <scope>NUCLEOTIDE SEQUENCE [LARGE SCALE GENOMIC DNA]</scope>
    <source>
        <strain evidence="4 5">VKM Ac-2886</strain>
    </source>
</reference>
<accession>A0A8I0VCF7</accession>
<protein>
    <submittedName>
        <fullName evidence="4">Dienelactone hydrolase family protein</fullName>
    </submittedName>
</protein>
<dbReference type="GO" id="GO:0016787">
    <property type="term" value="F:hydrolase activity"/>
    <property type="evidence" value="ECO:0007669"/>
    <property type="project" value="UniProtKB-KW"/>
</dbReference>
<dbReference type="PANTHER" id="PTHR43037:SF1">
    <property type="entry name" value="BLL1128 PROTEIN"/>
    <property type="match status" value="1"/>
</dbReference>
<dbReference type="SUPFAM" id="SSF53474">
    <property type="entry name" value="alpha/beta-Hydrolases"/>
    <property type="match status" value="1"/>
</dbReference>
<evidence type="ECO:0000259" key="3">
    <source>
        <dbReference type="Pfam" id="PF02230"/>
    </source>
</evidence>
<evidence type="ECO:0000256" key="2">
    <source>
        <dbReference type="SAM" id="MobiDB-lite"/>
    </source>
</evidence>
<feature type="domain" description="Phospholipase/carboxylesterase/thioesterase" evidence="3">
    <location>
        <begin position="100"/>
        <end position="180"/>
    </location>
</feature>
<proteinExistence type="predicted"/>
<name>A0A8I0VCF7_9MICO</name>
<keyword evidence="4" id="KW-0378">Hydrolase</keyword>
<sequence length="291" mass="30676">MQITIDVGGRRRTLTVVGAPSSDRTRDLVLLLHGSKQDGAAYRRATGGAFDALADGGAVVAYLDGYRGNWNDARRASAFPARREGVEDVGFVRAAVERIRVTHGIDPARVFVVGFSNGGQMAMRLVHEVPELLAGAAVIGAGMPTPEGFLFPDAPAHPLPVLLVHGTRDRIAPYRGGRMSRWAERLFQVGGTVLSAPGTAAHFAGRNGITVAPRTTREPGPAGEAGRTWVERTDHEEPGRPPVRLLTVHGGGHSVPGPRRAPRVMGRTERRLSTAASAAAFLGVGVEASAG</sequence>
<dbReference type="InterPro" id="IPR029058">
    <property type="entry name" value="AB_hydrolase_fold"/>
</dbReference>
<keyword evidence="5" id="KW-1185">Reference proteome</keyword>
<evidence type="ECO:0000256" key="1">
    <source>
        <dbReference type="ARBA" id="ARBA00022729"/>
    </source>
</evidence>
<evidence type="ECO:0000313" key="5">
    <source>
        <dbReference type="Proteomes" id="UP000634579"/>
    </source>
</evidence>
<comment type="caution">
    <text evidence="4">The sequence shown here is derived from an EMBL/GenBank/DDBJ whole genome shotgun (WGS) entry which is preliminary data.</text>
</comment>
<evidence type="ECO:0000313" key="4">
    <source>
        <dbReference type="EMBL" id="MBF4631427.1"/>
    </source>
</evidence>
<dbReference type="EMBL" id="JADKRP010000001">
    <property type="protein sequence ID" value="MBF4631427.1"/>
    <property type="molecule type" value="Genomic_DNA"/>
</dbReference>
<feature type="compositionally biased region" description="Basic and acidic residues" evidence="2">
    <location>
        <begin position="229"/>
        <end position="239"/>
    </location>
</feature>
<dbReference type="Pfam" id="PF02230">
    <property type="entry name" value="Abhydrolase_2"/>
    <property type="match status" value="1"/>
</dbReference>
<dbReference type="Gene3D" id="3.40.50.1820">
    <property type="entry name" value="alpha/beta hydrolase"/>
    <property type="match status" value="1"/>
</dbReference>
<keyword evidence="1" id="KW-0732">Signal</keyword>
<dbReference type="RefSeq" id="WP_194675211.1">
    <property type="nucleotide sequence ID" value="NZ_JADKRP010000001.1"/>
</dbReference>